<evidence type="ECO:0000313" key="5">
    <source>
        <dbReference type="RefSeq" id="XP_022303199.1"/>
    </source>
</evidence>
<dbReference type="Proteomes" id="UP000694844">
    <property type="component" value="Chromosome 9"/>
</dbReference>
<dbReference type="SMART" id="SM00271">
    <property type="entry name" value="DnaJ"/>
    <property type="match status" value="1"/>
</dbReference>
<gene>
    <name evidence="4 5 6" type="primary">LOC111110856</name>
</gene>
<proteinExistence type="predicted"/>
<dbReference type="PRINTS" id="PR00625">
    <property type="entry name" value="JDOMAIN"/>
</dbReference>
<evidence type="ECO:0000313" key="3">
    <source>
        <dbReference type="Proteomes" id="UP000694844"/>
    </source>
</evidence>
<evidence type="ECO:0000313" key="6">
    <source>
        <dbReference type="RefSeq" id="XP_022303200.1"/>
    </source>
</evidence>
<dbReference type="Gene3D" id="1.10.287.110">
    <property type="entry name" value="DnaJ domain"/>
    <property type="match status" value="1"/>
</dbReference>
<protein>
    <submittedName>
        <fullName evidence="4 5">DnaJ homolog subfamily C member 28-like</fullName>
    </submittedName>
</protein>
<dbReference type="PANTHER" id="PTHR39158">
    <property type="entry name" value="OS08G0560600 PROTEIN"/>
    <property type="match status" value="1"/>
</dbReference>
<feature type="compositionally biased region" description="Low complexity" evidence="1">
    <location>
        <begin position="333"/>
        <end position="345"/>
    </location>
</feature>
<dbReference type="AlphaFoldDB" id="A0A8B8BK25"/>
<dbReference type="RefSeq" id="XP_022303200.1">
    <property type="nucleotide sequence ID" value="XM_022447492.1"/>
</dbReference>
<dbReference type="RefSeq" id="XP_022303198.1">
    <property type="nucleotide sequence ID" value="XM_022447490.1"/>
</dbReference>
<feature type="domain" description="J" evidence="2">
    <location>
        <begin position="34"/>
        <end position="90"/>
    </location>
</feature>
<reference evidence="4 5" key="1">
    <citation type="submission" date="2025-04" db="UniProtKB">
        <authorList>
            <consortium name="RefSeq"/>
        </authorList>
    </citation>
    <scope>IDENTIFICATION</scope>
    <source>
        <tissue evidence="4 5">Whole sample</tissue>
    </source>
</reference>
<sequence length="397" mass="45622">MNCKRCQVFLFSRSPLQFLSCRLVGYQIKGNVQDCYSLLNVTDVSSDEEVREAYLKLAKIYHPDSGTSSADSRKFHQVREAYMTIKNQRETSAEELESEQQRNSDLDFDIRHTVPQHRQYLSYDGVGFGTPQQRQKQYAQHRVRKATEDMFQHKKAQWMKPSETALVYKTKAAARRNKISNTIDRVVEDLIQEAMQRGDFDNMAGFGKPIDYKQRNPMLDATTYKINQLLKDEGFAPDWIMLEKDIRDALSEARRQLAKVIDKIGLPPFSSPELEKSWKYESERFLSKVVLVNDSVRKFNLIVPVMQKQLIPYSGDRELDRVLKNHKDYLTGPPSGSVVSVSDDGSGSGRGSVNETAGLGPMAPPSSYDNVILWGEVWKQIKEIFSWRKYQRKGSHS</sequence>
<evidence type="ECO:0000259" key="2">
    <source>
        <dbReference type="PROSITE" id="PS50076"/>
    </source>
</evidence>
<dbReference type="InterPro" id="IPR001623">
    <property type="entry name" value="DnaJ_domain"/>
</dbReference>
<evidence type="ECO:0000256" key="1">
    <source>
        <dbReference type="SAM" id="MobiDB-lite"/>
    </source>
</evidence>
<evidence type="ECO:0000313" key="4">
    <source>
        <dbReference type="RefSeq" id="XP_022303198.1"/>
    </source>
</evidence>
<accession>A0A8B8BK25</accession>
<dbReference type="OrthoDB" id="1922282at2759"/>
<dbReference type="PROSITE" id="PS50076">
    <property type="entry name" value="DNAJ_2"/>
    <property type="match status" value="1"/>
</dbReference>
<dbReference type="SUPFAM" id="SSF46565">
    <property type="entry name" value="Chaperone J-domain"/>
    <property type="match status" value="1"/>
</dbReference>
<dbReference type="KEGG" id="cvn:111110856"/>
<name>A0A8B8BK25_CRAVI</name>
<keyword evidence="3" id="KW-1185">Reference proteome</keyword>
<dbReference type="InterPro" id="IPR018961">
    <property type="entry name" value="DnaJ_homolog_subfam-C_membr-28"/>
</dbReference>
<dbReference type="Pfam" id="PF09350">
    <property type="entry name" value="DJC28_CD"/>
    <property type="match status" value="1"/>
</dbReference>
<dbReference type="PANTHER" id="PTHR39158:SF1">
    <property type="entry name" value="DNAJ HOMOLOG SUBFAMILY C MEMBER 28"/>
    <property type="match status" value="1"/>
</dbReference>
<organism evidence="3 5">
    <name type="scientific">Crassostrea virginica</name>
    <name type="common">Eastern oyster</name>
    <dbReference type="NCBI Taxonomy" id="6565"/>
    <lineage>
        <taxon>Eukaryota</taxon>
        <taxon>Metazoa</taxon>
        <taxon>Spiralia</taxon>
        <taxon>Lophotrochozoa</taxon>
        <taxon>Mollusca</taxon>
        <taxon>Bivalvia</taxon>
        <taxon>Autobranchia</taxon>
        <taxon>Pteriomorphia</taxon>
        <taxon>Ostreida</taxon>
        <taxon>Ostreoidea</taxon>
        <taxon>Ostreidae</taxon>
        <taxon>Crassostrea</taxon>
    </lineage>
</organism>
<dbReference type="RefSeq" id="XP_022303199.1">
    <property type="nucleotide sequence ID" value="XM_022447491.1"/>
</dbReference>
<dbReference type="InterPro" id="IPR036869">
    <property type="entry name" value="J_dom_sf"/>
</dbReference>
<dbReference type="GeneID" id="111110856"/>
<feature type="region of interest" description="Disordered" evidence="1">
    <location>
        <begin position="333"/>
        <end position="361"/>
    </location>
</feature>
<dbReference type="CDD" id="cd06257">
    <property type="entry name" value="DnaJ"/>
    <property type="match status" value="1"/>
</dbReference>
<dbReference type="Pfam" id="PF00226">
    <property type="entry name" value="DnaJ"/>
    <property type="match status" value="1"/>
</dbReference>
<dbReference type="InterPro" id="IPR052573">
    <property type="entry name" value="DnaJ_C_subfamily_28"/>
</dbReference>